<evidence type="ECO:0000313" key="3">
    <source>
        <dbReference type="EMBL" id="ACO63541.1"/>
    </source>
</evidence>
<dbReference type="OMA" id="TRTHYRE"/>
<dbReference type="InterPro" id="IPR012312">
    <property type="entry name" value="Hemerythrin-like"/>
</dbReference>
<dbReference type="Gene3D" id="1.20.120.520">
    <property type="entry name" value="nmb1532 protein domain like"/>
    <property type="match status" value="1"/>
</dbReference>
<accession>C1E742</accession>
<dbReference type="OrthoDB" id="43563at2759"/>
<dbReference type="Pfam" id="PF01814">
    <property type="entry name" value="Hemerythrin"/>
    <property type="match status" value="1"/>
</dbReference>
<evidence type="ECO:0000313" key="4">
    <source>
        <dbReference type="Proteomes" id="UP000002009"/>
    </source>
</evidence>
<feature type="region of interest" description="Disordered" evidence="1">
    <location>
        <begin position="1"/>
        <end position="28"/>
    </location>
</feature>
<evidence type="ECO:0000256" key="1">
    <source>
        <dbReference type="SAM" id="MobiDB-lite"/>
    </source>
</evidence>
<dbReference type="AlphaFoldDB" id="C1E742"/>
<gene>
    <name evidence="3" type="ORF">MICPUN_50396</name>
</gene>
<dbReference type="Proteomes" id="UP000002009">
    <property type="component" value="Chromosome 5"/>
</dbReference>
<name>C1E742_MICCC</name>
<dbReference type="GeneID" id="8243944"/>
<dbReference type="CDD" id="cd12108">
    <property type="entry name" value="Hr-like"/>
    <property type="match status" value="1"/>
</dbReference>
<dbReference type="EMBL" id="CP001326">
    <property type="protein sequence ID" value="ACO63541.1"/>
    <property type="molecule type" value="Genomic_DNA"/>
</dbReference>
<feature type="domain" description="Hemerythrin-like" evidence="2">
    <location>
        <begin position="77"/>
        <end position="201"/>
    </location>
</feature>
<feature type="compositionally biased region" description="Basic and acidic residues" evidence="1">
    <location>
        <begin position="352"/>
        <end position="364"/>
    </location>
</feature>
<evidence type="ECO:0000259" key="2">
    <source>
        <dbReference type="Pfam" id="PF01814"/>
    </source>
</evidence>
<proteinExistence type="predicted"/>
<protein>
    <recommendedName>
        <fullName evidence="2">Hemerythrin-like domain-containing protein</fullName>
    </recommendedName>
</protein>
<dbReference type="InParanoid" id="C1E742"/>
<organism evidence="3 4">
    <name type="scientific">Micromonas commoda (strain RCC299 / NOUM17 / CCMP2709)</name>
    <name type="common">Picoplanktonic green alga</name>
    <dbReference type="NCBI Taxonomy" id="296587"/>
    <lineage>
        <taxon>Eukaryota</taxon>
        <taxon>Viridiplantae</taxon>
        <taxon>Chlorophyta</taxon>
        <taxon>Mamiellophyceae</taxon>
        <taxon>Mamiellales</taxon>
        <taxon>Mamiellaceae</taxon>
        <taxon>Micromonas</taxon>
    </lineage>
</organism>
<feature type="region of interest" description="Disordered" evidence="1">
    <location>
        <begin position="341"/>
        <end position="364"/>
    </location>
</feature>
<feature type="compositionally biased region" description="Basic and acidic residues" evidence="1">
    <location>
        <begin position="1"/>
        <end position="15"/>
    </location>
</feature>
<sequence length="364" mass="41558">MDRERRPPFRDDSVRGMHAYDPQASPTEMRRLSGGLAGLYTEPALALDFQAYRPRDVLSFPADKDRTWRLPTELDPVRLMHNAIRAEVTKFEALLFKLGDDKLSRWQIQCIKDWWVGHRDHVVYHHAMEDAVLHPFVRSRVHVPADFQSSHDQLNFLLRAVDRAICNRTFNRASELAPAWHGYRTSLYPLLAEEEAILIPLTRAYFTPEEYGAKIGEILRSAPKLALGSLLHHLQGGKEGAMSFLVRYGYEWMAWYRSVHATRTHYREHAESKLASLLVGAPVVCRHKDDLRIMKTLRPLELNRRLMLAPVASSEVSAMVFSQMATGRWLLDVGWGGRAPEEVEGGEMDGDGGTRRPEGGRVRV</sequence>
<reference evidence="3 4" key="1">
    <citation type="journal article" date="2009" name="Science">
        <title>Green evolution and dynamic adaptations revealed by genomes of the marine picoeukaryotes Micromonas.</title>
        <authorList>
            <person name="Worden A.Z."/>
            <person name="Lee J.H."/>
            <person name="Mock T."/>
            <person name="Rouze P."/>
            <person name="Simmons M.P."/>
            <person name="Aerts A.L."/>
            <person name="Allen A.E."/>
            <person name="Cuvelier M.L."/>
            <person name="Derelle E."/>
            <person name="Everett M.V."/>
            <person name="Foulon E."/>
            <person name="Grimwood J."/>
            <person name="Gundlach H."/>
            <person name="Henrissat B."/>
            <person name="Napoli C."/>
            <person name="McDonald S.M."/>
            <person name="Parker M.S."/>
            <person name="Rombauts S."/>
            <person name="Salamov A."/>
            <person name="Von Dassow P."/>
            <person name="Badger J.H."/>
            <person name="Coutinho P.M."/>
            <person name="Demir E."/>
            <person name="Dubchak I."/>
            <person name="Gentemann C."/>
            <person name="Eikrem W."/>
            <person name="Gready J.E."/>
            <person name="John U."/>
            <person name="Lanier W."/>
            <person name="Lindquist E.A."/>
            <person name="Lucas S."/>
            <person name="Mayer K.F."/>
            <person name="Moreau H."/>
            <person name="Not F."/>
            <person name="Otillar R."/>
            <person name="Panaud O."/>
            <person name="Pangilinan J."/>
            <person name="Paulsen I."/>
            <person name="Piegu B."/>
            <person name="Poliakov A."/>
            <person name="Robbens S."/>
            <person name="Schmutz J."/>
            <person name="Toulza E."/>
            <person name="Wyss T."/>
            <person name="Zelensky A."/>
            <person name="Zhou K."/>
            <person name="Armbrust E.V."/>
            <person name="Bhattacharya D."/>
            <person name="Goodenough U.W."/>
            <person name="Van de Peer Y."/>
            <person name="Grigoriev I.V."/>
        </authorList>
    </citation>
    <scope>NUCLEOTIDE SEQUENCE [LARGE SCALE GENOMIC DNA]</scope>
    <source>
        <strain evidence="4">RCC299 / NOUM17</strain>
    </source>
</reference>
<dbReference type="KEGG" id="mis:MICPUN_50396"/>
<keyword evidence="4" id="KW-1185">Reference proteome</keyword>
<dbReference type="RefSeq" id="XP_002502283.1">
    <property type="nucleotide sequence ID" value="XM_002502237.1"/>
</dbReference>